<dbReference type="GO" id="GO:0008168">
    <property type="term" value="F:methyltransferase activity"/>
    <property type="evidence" value="ECO:0007669"/>
    <property type="project" value="TreeGrafter"/>
</dbReference>
<dbReference type="Proteomes" id="UP000184267">
    <property type="component" value="Unassembled WGS sequence"/>
</dbReference>
<dbReference type="OMA" id="LHVWAKE"/>
<dbReference type="PANTHER" id="PTHR43591">
    <property type="entry name" value="METHYLTRANSFERASE"/>
    <property type="match status" value="1"/>
</dbReference>
<gene>
    <name evidence="2" type="ORF">TRAPUB_13577</name>
</gene>
<evidence type="ECO:0000313" key="3">
    <source>
        <dbReference type="Proteomes" id="UP000184267"/>
    </source>
</evidence>
<dbReference type="Gene3D" id="3.40.50.150">
    <property type="entry name" value="Vaccinia Virus protein VP39"/>
    <property type="match status" value="1"/>
</dbReference>
<dbReference type="STRING" id="154538.A0A1M2VQW3"/>
<comment type="caution">
    <text evidence="2">The sequence shown here is derived from an EMBL/GenBank/DDBJ whole genome shotgun (WGS) entry which is preliminary data.</text>
</comment>
<reference evidence="2 3" key="1">
    <citation type="submission" date="2016-10" db="EMBL/GenBank/DDBJ databases">
        <title>Genome sequence of the basidiomycete white-rot fungus Trametes pubescens.</title>
        <authorList>
            <person name="Makela M.R."/>
            <person name="Granchi Z."/>
            <person name="Peng M."/>
            <person name="De Vries R.P."/>
            <person name="Grigoriev I."/>
            <person name="Riley R."/>
            <person name="Hilden K."/>
        </authorList>
    </citation>
    <scope>NUCLEOTIDE SEQUENCE [LARGE SCALE GENOMIC DNA]</scope>
    <source>
        <strain evidence="2 3">FBCC735</strain>
    </source>
</reference>
<dbReference type="AlphaFoldDB" id="A0A1M2VQW3"/>
<evidence type="ECO:0000313" key="2">
    <source>
        <dbReference type="EMBL" id="OJT09940.1"/>
    </source>
</evidence>
<protein>
    <recommendedName>
        <fullName evidence="1">Methyltransferase domain-containing protein</fullName>
    </recommendedName>
</protein>
<dbReference type="InterPro" id="IPR029063">
    <property type="entry name" value="SAM-dependent_MTases_sf"/>
</dbReference>
<feature type="domain" description="Methyltransferase" evidence="1">
    <location>
        <begin position="38"/>
        <end position="147"/>
    </location>
</feature>
<keyword evidence="3" id="KW-1185">Reference proteome</keyword>
<name>A0A1M2VQW3_TRAPU</name>
<dbReference type="EMBL" id="MNAD01000861">
    <property type="protein sequence ID" value="OJT09940.1"/>
    <property type="molecule type" value="Genomic_DNA"/>
</dbReference>
<dbReference type="PANTHER" id="PTHR43591:SF24">
    <property type="entry name" value="2-METHOXY-6-POLYPRENYL-1,4-BENZOQUINOL METHYLASE, MITOCHONDRIAL"/>
    <property type="match status" value="1"/>
</dbReference>
<organism evidence="2 3">
    <name type="scientific">Trametes pubescens</name>
    <name type="common">White-rot fungus</name>
    <dbReference type="NCBI Taxonomy" id="154538"/>
    <lineage>
        <taxon>Eukaryota</taxon>
        <taxon>Fungi</taxon>
        <taxon>Dikarya</taxon>
        <taxon>Basidiomycota</taxon>
        <taxon>Agaricomycotina</taxon>
        <taxon>Agaricomycetes</taxon>
        <taxon>Polyporales</taxon>
        <taxon>Polyporaceae</taxon>
        <taxon>Trametes</taxon>
    </lineage>
</organism>
<evidence type="ECO:0000259" key="1">
    <source>
        <dbReference type="Pfam" id="PF13847"/>
    </source>
</evidence>
<proteinExistence type="predicted"/>
<dbReference type="CDD" id="cd02440">
    <property type="entry name" value="AdoMet_MTases"/>
    <property type="match status" value="1"/>
</dbReference>
<accession>A0A1M2VQW3</accession>
<dbReference type="Pfam" id="PF13847">
    <property type="entry name" value="Methyltransf_31"/>
    <property type="match status" value="1"/>
</dbReference>
<dbReference type="OrthoDB" id="10017101at2759"/>
<sequence>MSESKGATYTHGHHESVLRSHSWRTAKNSAAYLIPYLKPDMTLLDIGCGPGTITADFAALLPQGHVTGLEVPNSDVLDKARANAAERGVTNITFTTGNALALPFPNDTFDVVHAHQVLQHVGDPIQMLKEMRRVTKPGGIVAAREADFSGMTWYPEVEGLEDWRVGYLKTARANGGEPDAGRRLHVWAKAAGFSRESITLSVGTWCYYTPEERAWWSGLWADRSVSSNYASSAIQHGVYTQEGLQRVSEAWRKWGAEEDGWFTLIHGELVARV</sequence>
<dbReference type="InterPro" id="IPR025714">
    <property type="entry name" value="Methyltranfer_dom"/>
</dbReference>
<dbReference type="SUPFAM" id="SSF53335">
    <property type="entry name" value="S-adenosyl-L-methionine-dependent methyltransferases"/>
    <property type="match status" value="1"/>
</dbReference>